<sequence>MQAQASEKSNSVTDAQRFLSLDVFRGITICLMIIVNTPGKGAPLYSYLVHARWLGFTLADLIFPSFLFAVGNAMSFSEKKLARVPETVFLSKVIRRFVLIFLAGYLMYWFPFFTPLPDGAWVMKPFSDTRIMGVLQRIAICYLSAALLVRYLSQETTVIIGALLLLAYWGVLYMFGDPGAEFTMGGNAIARLDIFLLGESHIYKKDVVPFDPEGILSTLPAVVNVLIGYWAGLFIQQKGRSFESLVRMMIAGLLLVVTALAWDLAFPISKKLWTSSFVLYTTGIDILVLSVLIYWVEIRERNFATHFFTVFGKNPLFIYLLSELLYIVLMMVSLPSGEPVFEWVSVAVFQRLLPGAAGALATAICFMMVCWCAAWWLDRRRIYIRI</sequence>
<feature type="transmembrane region" description="Helical" evidence="1">
    <location>
        <begin position="21"/>
        <end position="39"/>
    </location>
</feature>
<name>A0AAP2DJT7_9BACT</name>
<dbReference type="Proteomes" id="UP001319200">
    <property type="component" value="Unassembled WGS sequence"/>
</dbReference>
<feature type="transmembrane region" description="Helical" evidence="1">
    <location>
        <begin position="93"/>
        <end position="111"/>
    </location>
</feature>
<feature type="transmembrane region" description="Helical" evidence="1">
    <location>
        <begin position="277"/>
        <end position="296"/>
    </location>
</feature>
<feature type="transmembrane region" description="Helical" evidence="1">
    <location>
        <begin position="245"/>
        <end position="265"/>
    </location>
</feature>
<protein>
    <submittedName>
        <fullName evidence="2">DUF5009 domain-containing protein</fullName>
    </submittedName>
</protein>
<evidence type="ECO:0000313" key="3">
    <source>
        <dbReference type="Proteomes" id="UP001319200"/>
    </source>
</evidence>
<dbReference type="PANTHER" id="PTHR31061:SF24">
    <property type="entry name" value="LD22376P"/>
    <property type="match status" value="1"/>
</dbReference>
<organism evidence="2 3">
    <name type="scientific">Chryseosolibacter histidini</name>
    <dbReference type="NCBI Taxonomy" id="2782349"/>
    <lineage>
        <taxon>Bacteria</taxon>
        <taxon>Pseudomonadati</taxon>
        <taxon>Bacteroidota</taxon>
        <taxon>Cytophagia</taxon>
        <taxon>Cytophagales</taxon>
        <taxon>Chryseotaleaceae</taxon>
        <taxon>Chryseosolibacter</taxon>
    </lineage>
</organism>
<feature type="transmembrane region" description="Helical" evidence="1">
    <location>
        <begin position="131"/>
        <end position="149"/>
    </location>
</feature>
<evidence type="ECO:0000313" key="2">
    <source>
        <dbReference type="EMBL" id="MBT1697681.1"/>
    </source>
</evidence>
<accession>A0AAP2DJT7</accession>
<evidence type="ECO:0000256" key="1">
    <source>
        <dbReference type="SAM" id="Phobius"/>
    </source>
</evidence>
<proteinExistence type="predicted"/>
<comment type="caution">
    <text evidence="2">The sequence shown here is derived from an EMBL/GenBank/DDBJ whole genome shotgun (WGS) entry which is preliminary data.</text>
</comment>
<feature type="transmembrane region" description="Helical" evidence="1">
    <location>
        <begin position="356"/>
        <end position="377"/>
    </location>
</feature>
<keyword evidence="1" id="KW-0812">Transmembrane</keyword>
<feature type="transmembrane region" description="Helical" evidence="1">
    <location>
        <begin position="156"/>
        <end position="175"/>
    </location>
</feature>
<feature type="transmembrane region" description="Helical" evidence="1">
    <location>
        <begin position="51"/>
        <end position="72"/>
    </location>
</feature>
<reference evidence="2 3" key="1">
    <citation type="submission" date="2021-05" db="EMBL/GenBank/DDBJ databases">
        <title>A Polyphasic approach of four new species of the genus Ohtaekwangia: Ohtaekwangia histidinii sp. nov., Ohtaekwangia cretensis sp. nov., Ohtaekwangia indiensis sp. nov., Ohtaekwangia reichenbachii sp. nov. from diverse environment.</title>
        <authorList>
            <person name="Octaviana S."/>
        </authorList>
    </citation>
    <scope>NUCLEOTIDE SEQUENCE [LARGE SCALE GENOMIC DNA]</scope>
    <source>
        <strain evidence="2 3">PWU4</strain>
    </source>
</reference>
<dbReference type="EMBL" id="JAHESF010000010">
    <property type="protein sequence ID" value="MBT1697681.1"/>
    <property type="molecule type" value="Genomic_DNA"/>
</dbReference>
<feature type="transmembrane region" description="Helical" evidence="1">
    <location>
        <begin position="316"/>
        <end position="336"/>
    </location>
</feature>
<feature type="transmembrane region" description="Helical" evidence="1">
    <location>
        <begin position="214"/>
        <end position="233"/>
    </location>
</feature>
<keyword evidence="1" id="KW-0472">Membrane</keyword>
<keyword evidence="3" id="KW-1185">Reference proteome</keyword>
<dbReference type="PANTHER" id="PTHR31061">
    <property type="entry name" value="LD22376P"/>
    <property type="match status" value="1"/>
</dbReference>
<dbReference type="AlphaFoldDB" id="A0AAP2DJT7"/>
<gene>
    <name evidence="2" type="ORF">KK083_12390</name>
</gene>
<keyword evidence="1" id="KW-1133">Transmembrane helix</keyword>